<dbReference type="OrthoDB" id="47494at2759"/>
<evidence type="ECO:0000256" key="4">
    <source>
        <dbReference type="SAM" id="Phobius"/>
    </source>
</evidence>
<dbReference type="PRINTS" id="PR00420">
    <property type="entry name" value="RNGMNOXGNASE"/>
</dbReference>
<evidence type="ECO:0000256" key="1">
    <source>
        <dbReference type="ARBA" id="ARBA00023002"/>
    </source>
</evidence>
<dbReference type="InterPro" id="IPR002938">
    <property type="entry name" value="FAD-bd"/>
</dbReference>
<evidence type="ECO:0000256" key="2">
    <source>
        <dbReference type="ARBA" id="ARBA00023033"/>
    </source>
</evidence>
<dbReference type="EMBL" id="JAGGNH010000004">
    <property type="protein sequence ID" value="KAJ0974541.1"/>
    <property type="molecule type" value="Genomic_DNA"/>
</dbReference>
<keyword evidence="7" id="KW-1185">Reference proteome</keyword>
<reference evidence="6" key="1">
    <citation type="submission" date="2021-03" db="EMBL/GenBank/DDBJ databases">
        <authorList>
            <person name="Li Z."/>
            <person name="Yang C."/>
        </authorList>
    </citation>
    <scope>NUCLEOTIDE SEQUENCE</scope>
    <source>
        <strain evidence="6">Dzin_1.0</strain>
        <tissue evidence="6">Leaf</tissue>
    </source>
</reference>
<organism evidence="6 7">
    <name type="scientific">Dioscorea zingiberensis</name>
    <dbReference type="NCBI Taxonomy" id="325984"/>
    <lineage>
        <taxon>Eukaryota</taxon>
        <taxon>Viridiplantae</taxon>
        <taxon>Streptophyta</taxon>
        <taxon>Embryophyta</taxon>
        <taxon>Tracheophyta</taxon>
        <taxon>Spermatophyta</taxon>
        <taxon>Magnoliopsida</taxon>
        <taxon>Liliopsida</taxon>
        <taxon>Dioscoreales</taxon>
        <taxon>Dioscoreaceae</taxon>
        <taxon>Dioscorea</taxon>
    </lineage>
</organism>
<sequence length="398" mass="44414">MEVLNIGENVVHEVVIVGAGIAGLAVAVALKKVGIKSLVLEKSSELRSTGAALLIFHNAWRALEVLGVTDKLDKPYEDFQFGKVRMRPIHRKFLLETLAAELPSKSIRFLCKLSSVKSEVSEDFSTVVIGCDGVHSMVARWLGLSAPISSGRSAVRGLSLYPEGHGLKKQHNQYFMGNGIKGGFVPISHNEIYWYLNKTSSPQGMHIYYTPLIPQTFFYIYIYQEIARDPEMIKDDVLKTAKDFPPEYHQVVSNCDLSTLTMAPLLFRVPWDIVFVPSHHGGVTVTGDAFHPMTPDLAQGGCSALEDAIVLARNIANMPNNVCYGIENYVKERRWRAARLVTASYFSGMLEPCQSRGVFGRLWESFRQYAFNWLLHSKYGTLNYDCGTLPPAQSFSLN</sequence>
<dbReference type="InterPro" id="IPR044560">
    <property type="entry name" value="MOase"/>
</dbReference>
<dbReference type="PANTHER" id="PTHR45934:SF1">
    <property type="entry name" value="OS04G0423100 PROTEIN"/>
    <property type="match status" value="1"/>
</dbReference>
<comment type="similarity">
    <text evidence="3">Belongs to the 3-hydroxybenzoate 6-hydroxylase family.</text>
</comment>
<dbReference type="InterPro" id="IPR036188">
    <property type="entry name" value="FAD/NAD-bd_sf"/>
</dbReference>
<dbReference type="AlphaFoldDB" id="A0A9D5CJH4"/>
<keyword evidence="1" id="KW-0560">Oxidoreductase</keyword>
<proteinExistence type="inferred from homology"/>
<reference evidence="6" key="2">
    <citation type="journal article" date="2022" name="Hortic Res">
        <title>The genome of Dioscorea zingiberensis sheds light on the biosynthesis, origin and evolution of the medicinally important diosgenin saponins.</title>
        <authorList>
            <person name="Li Y."/>
            <person name="Tan C."/>
            <person name="Li Z."/>
            <person name="Guo J."/>
            <person name="Li S."/>
            <person name="Chen X."/>
            <person name="Wang C."/>
            <person name="Dai X."/>
            <person name="Yang H."/>
            <person name="Song W."/>
            <person name="Hou L."/>
            <person name="Xu J."/>
            <person name="Tong Z."/>
            <person name="Xu A."/>
            <person name="Yuan X."/>
            <person name="Wang W."/>
            <person name="Yang Q."/>
            <person name="Chen L."/>
            <person name="Sun Z."/>
            <person name="Wang K."/>
            <person name="Pan B."/>
            <person name="Chen J."/>
            <person name="Bao Y."/>
            <person name="Liu F."/>
            <person name="Qi X."/>
            <person name="Gang D.R."/>
            <person name="Wen J."/>
            <person name="Li J."/>
        </authorList>
    </citation>
    <scope>NUCLEOTIDE SEQUENCE</scope>
    <source>
        <strain evidence="6">Dzin_1.0</strain>
    </source>
</reference>
<name>A0A9D5CJH4_9LILI</name>
<protein>
    <recommendedName>
        <fullName evidence="5">FAD-binding domain-containing protein</fullName>
    </recommendedName>
</protein>
<dbReference type="GO" id="GO:0004497">
    <property type="term" value="F:monooxygenase activity"/>
    <property type="evidence" value="ECO:0007669"/>
    <property type="project" value="UniProtKB-KW"/>
</dbReference>
<evidence type="ECO:0000259" key="5">
    <source>
        <dbReference type="Pfam" id="PF01494"/>
    </source>
</evidence>
<evidence type="ECO:0000256" key="3">
    <source>
        <dbReference type="ARBA" id="ARBA00024018"/>
    </source>
</evidence>
<keyword evidence="4" id="KW-0472">Membrane</keyword>
<evidence type="ECO:0000313" key="7">
    <source>
        <dbReference type="Proteomes" id="UP001085076"/>
    </source>
</evidence>
<evidence type="ECO:0000313" key="6">
    <source>
        <dbReference type="EMBL" id="KAJ0974541.1"/>
    </source>
</evidence>
<dbReference type="SUPFAM" id="SSF51905">
    <property type="entry name" value="FAD/NAD(P)-binding domain"/>
    <property type="match status" value="1"/>
</dbReference>
<keyword evidence="4" id="KW-0812">Transmembrane</keyword>
<feature type="transmembrane region" description="Helical" evidence="4">
    <location>
        <begin position="12"/>
        <end position="30"/>
    </location>
</feature>
<accession>A0A9D5CJH4</accession>
<comment type="caution">
    <text evidence="6">The sequence shown here is derived from an EMBL/GenBank/DDBJ whole genome shotgun (WGS) entry which is preliminary data.</text>
</comment>
<dbReference type="Pfam" id="PF01494">
    <property type="entry name" value="FAD_binding_3"/>
    <property type="match status" value="2"/>
</dbReference>
<feature type="domain" description="FAD-binding" evidence="5">
    <location>
        <begin position="128"/>
        <end position="343"/>
    </location>
</feature>
<keyword evidence="4" id="KW-1133">Transmembrane helix</keyword>
<dbReference type="Proteomes" id="UP001085076">
    <property type="component" value="Miscellaneous, Linkage group lg04"/>
</dbReference>
<feature type="domain" description="FAD-binding" evidence="5">
    <location>
        <begin position="13"/>
        <end position="72"/>
    </location>
</feature>
<dbReference type="PANTHER" id="PTHR45934">
    <property type="entry name" value="FAD/NAD(P)-BINDING OXIDOREDUCTASE FAMILY PROTEIN"/>
    <property type="match status" value="1"/>
</dbReference>
<dbReference type="Gene3D" id="3.50.50.60">
    <property type="entry name" value="FAD/NAD(P)-binding domain"/>
    <property type="match status" value="1"/>
</dbReference>
<keyword evidence="2" id="KW-0503">Monooxygenase</keyword>
<dbReference type="GO" id="GO:0071949">
    <property type="term" value="F:FAD binding"/>
    <property type="evidence" value="ECO:0007669"/>
    <property type="project" value="InterPro"/>
</dbReference>
<gene>
    <name evidence="6" type="ORF">J5N97_016506</name>
</gene>